<dbReference type="NCBIfam" id="NF008751">
    <property type="entry name" value="PRK11784.1-3"/>
    <property type="match status" value="1"/>
</dbReference>
<proteinExistence type="inferred from homology"/>
<dbReference type="GO" id="GO:0043828">
    <property type="term" value="F:tRNA 2-selenouridine synthase activity"/>
    <property type="evidence" value="ECO:0007669"/>
    <property type="project" value="InterPro"/>
</dbReference>
<evidence type="ECO:0000259" key="2">
    <source>
        <dbReference type="PROSITE" id="PS50206"/>
    </source>
</evidence>
<dbReference type="InterPro" id="IPR001763">
    <property type="entry name" value="Rhodanese-like_dom"/>
</dbReference>
<protein>
    <submittedName>
        <fullName evidence="3">tRNA 2-selenouridine synthase</fullName>
    </submittedName>
</protein>
<dbReference type="Gene3D" id="3.40.250.10">
    <property type="entry name" value="Rhodanese-like domain"/>
    <property type="match status" value="1"/>
</dbReference>
<dbReference type="NCBIfam" id="NF008750">
    <property type="entry name" value="PRK11784.1-2"/>
    <property type="match status" value="1"/>
</dbReference>
<keyword evidence="1" id="KW-0711">Selenium</keyword>
<sequence>MFDATADFKKIVLTELPLIDVRAPIEYEKGAFLNSVNLPIMNDEERRLVGICYKEKGNEEAVNLGNKLISGSLKDQRIKDWTDFLAKHPQALIYCFRGGQRSRISQKWIYEATGQPTLRLDGGYKAFRNFLIDALAPDNISSSPLVLTGYTGSGKTDLLLEFDATVDLEGLANHRGSSFGNQVNTQPTQINFENNLAYRVIQHSSKAYKYMLLEDEGRNIGRSYIPKELHAYFKLGELVLVHVDFDIRLENIFDEYVIKSQLEYEKASMEGCGLDKWASVISNSLAKIKKRLGGECYARASKAFEDALLSQKNTGDLTLHMVWAGILLKEYYDPMYKYQIDNKRENIVFEGNTAEVREYLNEKSSLYL</sequence>
<dbReference type="EMBL" id="FQTU01000015">
    <property type="protein sequence ID" value="SHF12931.1"/>
    <property type="molecule type" value="Genomic_DNA"/>
</dbReference>
<name>A0A1M4Z4F8_9FIRM</name>
<dbReference type="Pfam" id="PF00581">
    <property type="entry name" value="Rhodanese"/>
    <property type="match status" value="1"/>
</dbReference>
<dbReference type="SUPFAM" id="SSF52821">
    <property type="entry name" value="Rhodanese/Cell cycle control phosphatase"/>
    <property type="match status" value="1"/>
</dbReference>
<dbReference type="PANTHER" id="PTHR30401:SF0">
    <property type="entry name" value="TRNA 2-SELENOURIDINE SYNTHASE"/>
    <property type="match status" value="1"/>
</dbReference>
<dbReference type="OrthoDB" id="9800872at2"/>
<keyword evidence="4" id="KW-1185">Reference proteome</keyword>
<gene>
    <name evidence="3" type="ORF">SAMN02746064_01946</name>
</gene>
<evidence type="ECO:0000313" key="4">
    <source>
        <dbReference type="Proteomes" id="UP000184251"/>
    </source>
</evidence>
<dbReference type="STRING" id="1120975.SAMN02746064_01946"/>
<dbReference type="NCBIfam" id="TIGR03167">
    <property type="entry name" value="tRNA_sel_U_synt"/>
    <property type="match status" value="1"/>
</dbReference>
<dbReference type="PANTHER" id="PTHR30401">
    <property type="entry name" value="TRNA 2-SELENOURIDINE SYNTHASE"/>
    <property type="match status" value="1"/>
</dbReference>
<organism evidence="3 4">
    <name type="scientific">Alkalibacter saccharofermentans DSM 14828</name>
    <dbReference type="NCBI Taxonomy" id="1120975"/>
    <lineage>
        <taxon>Bacteria</taxon>
        <taxon>Bacillati</taxon>
        <taxon>Bacillota</taxon>
        <taxon>Clostridia</taxon>
        <taxon>Eubacteriales</taxon>
        <taxon>Eubacteriaceae</taxon>
        <taxon>Alkalibacter</taxon>
    </lineage>
</organism>
<dbReference type="PROSITE" id="PS50206">
    <property type="entry name" value="RHODANESE_3"/>
    <property type="match status" value="1"/>
</dbReference>
<dbReference type="HAMAP" id="MF_01622">
    <property type="entry name" value="tRNA_sel_U_synth"/>
    <property type="match status" value="1"/>
</dbReference>
<dbReference type="AlphaFoldDB" id="A0A1M4Z4F8"/>
<dbReference type="SMART" id="SM00450">
    <property type="entry name" value="RHOD"/>
    <property type="match status" value="1"/>
</dbReference>
<reference evidence="3 4" key="1">
    <citation type="submission" date="2016-11" db="EMBL/GenBank/DDBJ databases">
        <authorList>
            <person name="Jaros S."/>
            <person name="Januszkiewicz K."/>
            <person name="Wedrychowicz H."/>
        </authorList>
    </citation>
    <scope>NUCLEOTIDE SEQUENCE [LARGE SCALE GENOMIC DNA]</scope>
    <source>
        <strain evidence="3 4">DSM 14828</strain>
    </source>
</reference>
<evidence type="ECO:0000313" key="3">
    <source>
        <dbReference type="EMBL" id="SHF12931.1"/>
    </source>
</evidence>
<feature type="domain" description="Rhodanese" evidence="2">
    <location>
        <begin position="18"/>
        <end position="133"/>
    </location>
</feature>
<dbReference type="Proteomes" id="UP000184251">
    <property type="component" value="Unassembled WGS sequence"/>
</dbReference>
<dbReference type="InterPro" id="IPR058840">
    <property type="entry name" value="AAA_SelU"/>
</dbReference>
<accession>A0A1M4Z4F8</accession>
<dbReference type="Pfam" id="PF26341">
    <property type="entry name" value="AAA_SelU"/>
    <property type="match status" value="1"/>
</dbReference>
<dbReference type="GO" id="GO:0002098">
    <property type="term" value="P:tRNA wobble uridine modification"/>
    <property type="evidence" value="ECO:0007669"/>
    <property type="project" value="InterPro"/>
</dbReference>
<dbReference type="InterPro" id="IPR036873">
    <property type="entry name" value="Rhodanese-like_dom_sf"/>
</dbReference>
<evidence type="ECO:0000256" key="1">
    <source>
        <dbReference type="ARBA" id="ARBA00023266"/>
    </source>
</evidence>
<dbReference type="InterPro" id="IPR017582">
    <property type="entry name" value="SelU"/>
</dbReference>
<dbReference type="RefSeq" id="WP_073271475.1">
    <property type="nucleotide sequence ID" value="NZ_FQTU01000015.1"/>
</dbReference>